<dbReference type="AlphaFoldDB" id="A0A7X3CUB8"/>
<sequence>MYGFDRLEHQLAQAASAEHLTSAIVEDVRGFREQVALDDVMTFLAVKITGLQY</sequence>
<name>A0A7X3CUB8_9BACL</name>
<proteinExistence type="predicted"/>
<dbReference type="RefSeq" id="WP_155614987.1">
    <property type="nucleotide sequence ID" value="NZ_WNZX01000012.1"/>
</dbReference>
<accession>A0A7X3CUB8</accession>
<dbReference type="EMBL" id="WNZX01000012">
    <property type="protein sequence ID" value="MUG71982.1"/>
    <property type="molecule type" value="Genomic_DNA"/>
</dbReference>
<organism evidence="1 2">
    <name type="scientific">Paenibacillus validus</name>
    <dbReference type="NCBI Taxonomy" id="44253"/>
    <lineage>
        <taxon>Bacteria</taxon>
        <taxon>Bacillati</taxon>
        <taxon>Bacillota</taxon>
        <taxon>Bacilli</taxon>
        <taxon>Bacillales</taxon>
        <taxon>Paenibacillaceae</taxon>
        <taxon>Paenibacillus</taxon>
    </lineage>
</organism>
<keyword evidence="2" id="KW-1185">Reference proteome</keyword>
<evidence type="ECO:0000313" key="2">
    <source>
        <dbReference type="Proteomes" id="UP000450917"/>
    </source>
</evidence>
<protein>
    <submittedName>
        <fullName evidence="1">Uncharacterized protein</fullName>
    </submittedName>
</protein>
<dbReference type="Proteomes" id="UP000450917">
    <property type="component" value="Unassembled WGS sequence"/>
</dbReference>
<comment type="caution">
    <text evidence="1">The sequence shown here is derived from an EMBL/GenBank/DDBJ whole genome shotgun (WGS) entry which is preliminary data.</text>
</comment>
<gene>
    <name evidence="1" type="ORF">GNP93_15025</name>
</gene>
<reference evidence="1 2" key="1">
    <citation type="submission" date="2019-11" db="EMBL/GenBank/DDBJ databases">
        <title>Draft genome sequences of five Paenibacillus species of dairy origin.</title>
        <authorList>
            <person name="Olajide A.M."/>
            <person name="Chen S."/>
            <person name="Lapointe G."/>
        </authorList>
    </citation>
    <scope>NUCLEOTIDE SEQUENCE [LARGE SCALE GENOMIC DNA]</scope>
    <source>
        <strain evidence="1 2">2CS3</strain>
    </source>
</reference>
<evidence type="ECO:0000313" key="1">
    <source>
        <dbReference type="EMBL" id="MUG71982.1"/>
    </source>
</evidence>